<proteinExistence type="predicted"/>
<dbReference type="EMBL" id="FPIP01000001">
    <property type="protein sequence ID" value="SFW15597.1"/>
    <property type="molecule type" value="Genomic_DNA"/>
</dbReference>
<keyword evidence="1" id="KW-0472">Membrane</keyword>
<evidence type="ECO:0000313" key="2">
    <source>
        <dbReference type="EMBL" id="SFW15597.1"/>
    </source>
</evidence>
<dbReference type="Proteomes" id="UP000183461">
    <property type="component" value="Unassembled WGS sequence"/>
</dbReference>
<evidence type="ECO:0000256" key="1">
    <source>
        <dbReference type="SAM" id="Phobius"/>
    </source>
</evidence>
<gene>
    <name evidence="2" type="ORF">SAMN02910280_0847</name>
</gene>
<sequence>MRYRKKSNRSHCTAFLFLLSVSTIVLIALIKTEKCIKPVAELQAEHFAQKTAAQVIETTVSDYLEANRFTYSDFAAVLYDDEKKVSAIETVPYNINKVQAELGILINKKIEKLSGKATDIPIGSLMDSNILAGKGPKINIKVSPVGSAQIRIKNDFSSAGLNQTCHRISALISVKMSSSVPLYSFDTNTEYEFVLAENVIVGNVPDISPYNVG</sequence>
<dbReference type="NCBIfam" id="TIGR02832">
    <property type="entry name" value="spo_yunB"/>
    <property type="match status" value="1"/>
</dbReference>
<organism evidence="2 3">
    <name type="scientific">Ruminococcus flavefaciens</name>
    <dbReference type="NCBI Taxonomy" id="1265"/>
    <lineage>
        <taxon>Bacteria</taxon>
        <taxon>Bacillati</taxon>
        <taxon>Bacillota</taxon>
        <taxon>Clostridia</taxon>
        <taxon>Eubacteriales</taxon>
        <taxon>Oscillospiraceae</taxon>
        <taxon>Ruminococcus</taxon>
    </lineage>
</organism>
<keyword evidence="1" id="KW-0812">Transmembrane</keyword>
<dbReference type="InterPro" id="IPR014197">
    <property type="entry name" value="Sporulation_prot_YunB"/>
</dbReference>
<feature type="transmembrane region" description="Helical" evidence="1">
    <location>
        <begin position="12"/>
        <end position="30"/>
    </location>
</feature>
<accession>A0A1K1LXD7</accession>
<dbReference type="Pfam" id="PF09560">
    <property type="entry name" value="Spore_YunB"/>
    <property type="match status" value="1"/>
</dbReference>
<keyword evidence="1" id="KW-1133">Transmembrane helix</keyword>
<protein>
    <submittedName>
        <fullName evidence="2">Sporulation protein YunB</fullName>
    </submittedName>
</protein>
<dbReference type="AlphaFoldDB" id="A0A1K1LXD7"/>
<evidence type="ECO:0000313" key="3">
    <source>
        <dbReference type="Proteomes" id="UP000183461"/>
    </source>
</evidence>
<reference evidence="2 3" key="1">
    <citation type="submission" date="2016-11" db="EMBL/GenBank/DDBJ databases">
        <authorList>
            <person name="Jaros S."/>
            <person name="Januszkiewicz K."/>
            <person name="Wedrychowicz H."/>
        </authorList>
    </citation>
    <scope>NUCLEOTIDE SEQUENCE [LARGE SCALE GENOMIC DNA]</scope>
    <source>
        <strain evidence="2 3">YL228</strain>
    </source>
</reference>
<name>A0A1K1LXD7_RUMFL</name>